<feature type="domain" description="Cytochrome b561" evidence="12">
    <location>
        <begin position="42"/>
        <end position="239"/>
    </location>
</feature>
<evidence type="ECO:0000256" key="5">
    <source>
        <dbReference type="ARBA" id="ARBA00022692"/>
    </source>
</evidence>
<keyword evidence="5 11" id="KW-0812">Transmembrane</keyword>
<keyword evidence="6" id="KW-0479">Metal-binding</keyword>
<dbReference type="EMBL" id="ML996691">
    <property type="protein sequence ID" value="KAF2402423.1"/>
    <property type="molecule type" value="Genomic_DNA"/>
</dbReference>
<keyword evidence="14" id="KW-1185">Reference proteome</keyword>
<evidence type="ECO:0000256" key="8">
    <source>
        <dbReference type="ARBA" id="ARBA00022989"/>
    </source>
</evidence>
<evidence type="ECO:0000256" key="3">
    <source>
        <dbReference type="ARBA" id="ARBA00022448"/>
    </source>
</evidence>
<feature type="transmembrane region" description="Helical" evidence="11">
    <location>
        <begin position="108"/>
        <end position="128"/>
    </location>
</feature>
<accession>A0A6G1I285</accession>
<keyword evidence="8 11" id="KW-1133">Transmembrane helix</keyword>
<name>A0A6G1I285_9PEZI</name>
<dbReference type="GO" id="GO:0046872">
    <property type="term" value="F:metal ion binding"/>
    <property type="evidence" value="ECO:0007669"/>
    <property type="project" value="UniProtKB-KW"/>
</dbReference>
<comment type="subcellular location">
    <subcellularLocation>
        <location evidence="2">Membrane</location>
        <topology evidence="2">Multi-pass membrane protein</topology>
    </subcellularLocation>
</comment>
<evidence type="ECO:0000313" key="13">
    <source>
        <dbReference type="EMBL" id="KAF2402423.1"/>
    </source>
</evidence>
<evidence type="ECO:0000256" key="6">
    <source>
        <dbReference type="ARBA" id="ARBA00022723"/>
    </source>
</evidence>
<gene>
    <name evidence="13" type="ORF">EJ06DRAFT_338473</name>
</gene>
<keyword evidence="4" id="KW-0349">Heme</keyword>
<dbReference type="PANTHER" id="PTHR15422:SF45">
    <property type="entry name" value="CYTOCHROME B561 DOMAIN-CONTAINING PROTEIN"/>
    <property type="match status" value="1"/>
</dbReference>
<feature type="transmembrane region" description="Helical" evidence="11">
    <location>
        <begin position="73"/>
        <end position="96"/>
    </location>
</feature>
<feature type="transmembrane region" description="Helical" evidence="11">
    <location>
        <begin position="189"/>
        <end position="207"/>
    </location>
</feature>
<keyword evidence="10 11" id="KW-0472">Membrane</keyword>
<reference evidence="13" key="1">
    <citation type="journal article" date="2020" name="Stud. Mycol.">
        <title>101 Dothideomycetes genomes: a test case for predicting lifestyles and emergence of pathogens.</title>
        <authorList>
            <person name="Haridas S."/>
            <person name="Albert R."/>
            <person name="Binder M."/>
            <person name="Bloem J."/>
            <person name="Labutti K."/>
            <person name="Salamov A."/>
            <person name="Andreopoulos B."/>
            <person name="Baker S."/>
            <person name="Barry K."/>
            <person name="Bills G."/>
            <person name="Bluhm B."/>
            <person name="Cannon C."/>
            <person name="Castanera R."/>
            <person name="Culley D."/>
            <person name="Daum C."/>
            <person name="Ezra D."/>
            <person name="Gonzalez J."/>
            <person name="Henrissat B."/>
            <person name="Kuo A."/>
            <person name="Liang C."/>
            <person name="Lipzen A."/>
            <person name="Lutzoni F."/>
            <person name="Magnuson J."/>
            <person name="Mondo S."/>
            <person name="Nolan M."/>
            <person name="Ohm R."/>
            <person name="Pangilinan J."/>
            <person name="Park H.-J."/>
            <person name="Ramirez L."/>
            <person name="Alfaro M."/>
            <person name="Sun H."/>
            <person name="Tritt A."/>
            <person name="Yoshinaga Y."/>
            <person name="Zwiers L.-H."/>
            <person name="Turgeon B."/>
            <person name="Goodwin S."/>
            <person name="Spatafora J."/>
            <person name="Crous P."/>
            <person name="Grigoriev I."/>
        </authorList>
    </citation>
    <scope>NUCLEOTIDE SEQUENCE</scope>
    <source>
        <strain evidence="13">CBS 262.69</strain>
    </source>
</reference>
<dbReference type="PROSITE" id="PS50939">
    <property type="entry name" value="CYTOCHROME_B561"/>
    <property type="match status" value="1"/>
</dbReference>
<evidence type="ECO:0000313" key="14">
    <source>
        <dbReference type="Proteomes" id="UP000799640"/>
    </source>
</evidence>
<dbReference type="GO" id="GO:0140575">
    <property type="term" value="F:transmembrane monodehydroascorbate reductase activity"/>
    <property type="evidence" value="ECO:0007669"/>
    <property type="project" value="InterPro"/>
</dbReference>
<evidence type="ECO:0000256" key="7">
    <source>
        <dbReference type="ARBA" id="ARBA00022982"/>
    </source>
</evidence>
<evidence type="ECO:0000259" key="12">
    <source>
        <dbReference type="PROSITE" id="PS50939"/>
    </source>
</evidence>
<keyword evidence="9" id="KW-0408">Iron</keyword>
<dbReference type="PANTHER" id="PTHR15422">
    <property type="entry name" value="OS05G0565100 PROTEIN"/>
    <property type="match status" value="1"/>
</dbReference>
<evidence type="ECO:0000256" key="10">
    <source>
        <dbReference type="ARBA" id="ARBA00023136"/>
    </source>
</evidence>
<protein>
    <recommendedName>
        <fullName evidence="12">Cytochrome b561 domain-containing protein</fullName>
    </recommendedName>
</protein>
<feature type="transmembrane region" description="Helical" evidence="11">
    <location>
        <begin position="148"/>
        <end position="169"/>
    </location>
</feature>
<proteinExistence type="predicted"/>
<dbReference type="GO" id="GO:0016020">
    <property type="term" value="C:membrane"/>
    <property type="evidence" value="ECO:0007669"/>
    <property type="project" value="UniProtKB-SubCell"/>
</dbReference>
<evidence type="ECO:0000256" key="4">
    <source>
        <dbReference type="ARBA" id="ARBA00022617"/>
    </source>
</evidence>
<dbReference type="AlphaFoldDB" id="A0A6G1I285"/>
<evidence type="ECO:0000256" key="2">
    <source>
        <dbReference type="ARBA" id="ARBA00004141"/>
    </source>
</evidence>
<dbReference type="Pfam" id="PF03188">
    <property type="entry name" value="Cytochrom_B561"/>
    <property type="match status" value="1"/>
</dbReference>
<feature type="transmembrane region" description="Helical" evidence="11">
    <location>
        <begin position="44"/>
        <end position="67"/>
    </location>
</feature>
<sequence length="244" mass="26241">MASATGIPEDAAAITNEATGEQEPLLGRAGDASQQDGKPLYCNLILGTGVVAQFGVWILVAIVWAAVFSHDLILFSAHPLLNSAGLLFLAQGALVLQPTHTAKQKRAGTLWHAAIMDLGIGCFIGGLAIIEYNKHKSHREHFESPHSILGIITYLSIFIQGTVGFTQYFVPQVYGGVENAKKVYKFHRIGGYVIYTLGLATVAAATQTDYNKYVLGIQLWAVIVTSVIILAGVVPRIKKQKLGL</sequence>
<dbReference type="OrthoDB" id="432881at2759"/>
<keyword evidence="3" id="KW-0813">Transport</keyword>
<evidence type="ECO:0000256" key="9">
    <source>
        <dbReference type="ARBA" id="ARBA00023004"/>
    </source>
</evidence>
<evidence type="ECO:0000256" key="11">
    <source>
        <dbReference type="SAM" id="Phobius"/>
    </source>
</evidence>
<keyword evidence="7" id="KW-0249">Electron transport</keyword>
<dbReference type="CDD" id="cd08761">
    <property type="entry name" value="Cyt_b561_CYB561D2_like"/>
    <property type="match status" value="1"/>
</dbReference>
<feature type="transmembrane region" description="Helical" evidence="11">
    <location>
        <begin position="213"/>
        <end position="234"/>
    </location>
</feature>
<dbReference type="Proteomes" id="UP000799640">
    <property type="component" value="Unassembled WGS sequence"/>
</dbReference>
<evidence type="ECO:0000256" key="1">
    <source>
        <dbReference type="ARBA" id="ARBA00001970"/>
    </source>
</evidence>
<comment type="cofactor">
    <cofactor evidence="1">
        <name>heme b</name>
        <dbReference type="ChEBI" id="CHEBI:60344"/>
    </cofactor>
</comment>
<dbReference type="InterPro" id="IPR006593">
    <property type="entry name" value="Cyt_b561/ferric_Rdtase_TM"/>
</dbReference>
<dbReference type="Gene3D" id="1.20.120.1770">
    <property type="match status" value="1"/>
</dbReference>
<dbReference type="SMART" id="SM00665">
    <property type="entry name" value="B561"/>
    <property type="match status" value="1"/>
</dbReference>
<organism evidence="13 14">
    <name type="scientific">Trichodelitschia bisporula</name>
    <dbReference type="NCBI Taxonomy" id="703511"/>
    <lineage>
        <taxon>Eukaryota</taxon>
        <taxon>Fungi</taxon>
        <taxon>Dikarya</taxon>
        <taxon>Ascomycota</taxon>
        <taxon>Pezizomycotina</taxon>
        <taxon>Dothideomycetes</taxon>
        <taxon>Dothideomycetes incertae sedis</taxon>
        <taxon>Phaeotrichales</taxon>
        <taxon>Phaeotrichaceae</taxon>
        <taxon>Trichodelitschia</taxon>
    </lineage>
</organism>
<dbReference type="InterPro" id="IPR045150">
    <property type="entry name" value="CYB561D1/2"/>
</dbReference>